<keyword evidence="3" id="KW-0378">Hydrolase</keyword>
<proteinExistence type="predicted"/>
<dbReference type="SUPFAM" id="SSF53092">
    <property type="entry name" value="Creatinase/prolidase N-terminal domain"/>
    <property type="match status" value="1"/>
</dbReference>
<feature type="domain" description="Peptidase M24" evidence="1">
    <location>
        <begin position="148"/>
        <end position="382"/>
    </location>
</feature>
<feature type="domain" description="Creatinase N-terminal" evidence="2">
    <location>
        <begin position="15"/>
        <end position="140"/>
    </location>
</feature>
<dbReference type="GO" id="GO:0004177">
    <property type="term" value="F:aminopeptidase activity"/>
    <property type="evidence" value="ECO:0007669"/>
    <property type="project" value="UniProtKB-KW"/>
</dbReference>
<name>A0A7W0C8E6_9BACT</name>
<dbReference type="RefSeq" id="WP_181550737.1">
    <property type="nucleotide sequence ID" value="NZ_JACDUS010000003.1"/>
</dbReference>
<dbReference type="Proteomes" id="UP000525298">
    <property type="component" value="Unassembled WGS sequence"/>
</dbReference>
<evidence type="ECO:0000259" key="2">
    <source>
        <dbReference type="Pfam" id="PF01321"/>
    </source>
</evidence>
<dbReference type="InterPro" id="IPR050659">
    <property type="entry name" value="Peptidase_M24B"/>
</dbReference>
<sequence length="398" mass="43494">MDFGPSTPPEELHARVRKLQQHLQEKQLQGALILQKADLFYFSGTIQQAHLFIPAEGEAVLMVRKDIERARAESALSQVVSLSSPKQIPEILGRHGIDRPARLGMELDVLPANLYFNFIRLFENAEITDISTAIRMIRAVKSDYEIDKIRTAARFSDRLAACVPDLLKEGIPEVELAGRIEAEARKMGHQGIVRMRLWGAELFYGHVMAGSAAAVPSYLSSPTGGAGVNAYVAQGAGMRPVGRNEPVLVDMVFAFEGYNSDHARIYSIGELPADLTAAHQVMRDIQEAVKKAALPGTAAGDLYELALNMAEDKGLGDCFMGTGAQRIRFVGHGIGLELDEFPFLARGQKLALEPGMIIALEPKVIFPEKGVVGIENTHVVTQNGLEQLGEYPEEITVI</sequence>
<dbReference type="InterPro" id="IPR029149">
    <property type="entry name" value="Creatin/AminoP/Spt16_N"/>
</dbReference>
<dbReference type="InterPro" id="IPR000994">
    <property type="entry name" value="Pept_M24"/>
</dbReference>
<dbReference type="CDD" id="cd01066">
    <property type="entry name" value="APP_MetAP"/>
    <property type="match status" value="1"/>
</dbReference>
<accession>A0A7W0C8E6</accession>
<reference evidence="3 4" key="1">
    <citation type="submission" date="2020-07" db="EMBL/GenBank/DDBJ databases">
        <title>Genomic Encyclopedia of Type Strains, Phase IV (KMG-IV): sequencing the most valuable type-strain genomes for metagenomic binning, comparative biology and taxonomic classification.</title>
        <authorList>
            <person name="Goeker M."/>
        </authorList>
    </citation>
    <scope>NUCLEOTIDE SEQUENCE [LARGE SCALE GENOMIC DNA]</scope>
    <source>
        <strain evidence="3 4">DSM 17721</strain>
    </source>
</reference>
<evidence type="ECO:0000313" key="4">
    <source>
        <dbReference type="Proteomes" id="UP000525298"/>
    </source>
</evidence>
<gene>
    <name evidence="3" type="ORF">HNR65_001407</name>
</gene>
<keyword evidence="4" id="KW-1185">Reference proteome</keyword>
<dbReference type="InterPro" id="IPR000587">
    <property type="entry name" value="Creatinase_N"/>
</dbReference>
<dbReference type="EMBL" id="JACDUS010000003">
    <property type="protein sequence ID" value="MBA2881081.1"/>
    <property type="molecule type" value="Genomic_DNA"/>
</dbReference>
<dbReference type="InterPro" id="IPR036005">
    <property type="entry name" value="Creatinase/aminopeptidase-like"/>
</dbReference>
<dbReference type="PANTHER" id="PTHR46112:SF2">
    <property type="entry name" value="XAA-PRO AMINOPEPTIDASE P-RELATED"/>
    <property type="match status" value="1"/>
</dbReference>
<comment type="caution">
    <text evidence="3">The sequence shown here is derived from an EMBL/GenBank/DDBJ whole genome shotgun (WGS) entry which is preliminary data.</text>
</comment>
<dbReference type="Gene3D" id="3.90.230.10">
    <property type="entry name" value="Creatinase/methionine aminopeptidase superfamily"/>
    <property type="match status" value="1"/>
</dbReference>
<evidence type="ECO:0000259" key="1">
    <source>
        <dbReference type="Pfam" id="PF00557"/>
    </source>
</evidence>
<dbReference type="PANTHER" id="PTHR46112">
    <property type="entry name" value="AMINOPEPTIDASE"/>
    <property type="match status" value="1"/>
</dbReference>
<evidence type="ECO:0000313" key="3">
    <source>
        <dbReference type="EMBL" id="MBA2881081.1"/>
    </source>
</evidence>
<dbReference type="AlphaFoldDB" id="A0A7W0C8E6"/>
<keyword evidence="3" id="KW-0031">Aminopeptidase</keyword>
<organism evidence="3 4">
    <name type="scientific">Desulfosalsimonas propionicica</name>
    <dbReference type="NCBI Taxonomy" id="332175"/>
    <lineage>
        <taxon>Bacteria</taxon>
        <taxon>Pseudomonadati</taxon>
        <taxon>Thermodesulfobacteriota</taxon>
        <taxon>Desulfobacteria</taxon>
        <taxon>Desulfobacterales</taxon>
        <taxon>Desulfosalsimonadaceae</taxon>
        <taxon>Desulfosalsimonas</taxon>
    </lineage>
</organism>
<dbReference type="Pfam" id="PF00557">
    <property type="entry name" value="Peptidase_M24"/>
    <property type="match status" value="1"/>
</dbReference>
<protein>
    <submittedName>
        <fullName evidence="3">Xaa-Pro aminopeptidase</fullName>
    </submittedName>
</protein>
<keyword evidence="3" id="KW-0645">Protease</keyword>
<dbReference type="Gene3D" id="3.40.350.10">
    <property type="entry name" value="Creatinase/prolidase N-terminal domain"/>
    <property type="match status" value="1"/>
</dbReference>
<dbReference type="Pfam" id="PF01321">
    <property type="entry name" value="Creatinase_N"/>
    <property type="match status" value="1"/>
</dbReference>
<dbReference type="SUPFAM" id="SSF55920">
    <property type="entry name" value="Creatinase/aminopeptidase"/>
    <property type="match status" value="1"/>
</dbReference>